<dbReference type="InterPro" id="IPR048469">
    <property type="entry name" value="YchJ-like_M"/>
</dbReference>
<dbReference type="RefSeq" id="XP_005828160.1">
    <property type="nucleotide sequence ID" value="XM_005828103.1"/>
</dbReference>
<dbReference type="EnsemblProtists" id="EKX41180">
    <property type="protein sequence ID" value="EKX41180"/>
    <property type="gene ID" value="GUITHDRAFT_153879"/>
</dbReference>
<dbReference type="Pfam" id="PF17775">
    <property type="entry name" value="YchJ_M-like"/>
    <property type="match status" value="1"/>
</dbReference>
<dbReference type="OrthoDB" id="539593at2759"/>
<evidence type="ECO:0000313" key="2">
    <source>
        <dbReference type="EMBL" id="EKX41180.1"/>
    </source>
</evidence>
<dbReference type="Gene3D" id="3.10.450.50">
    <property type="match status" value="1"/>
</dbReference>
<feature type="domain" description="YchJ-like middle NTF2-like" evidence="1">
    <location>
        <begin position="107"/>
        <end position="188"/>
    </location>
</feature>
<dbReference type="OMA" id="EINAVCP"/>
<dbReference type="PANTHER" id="PTHR33747:SF1">
    <property type="entry name" value="ADENYLATE CYCLASE-ASSOCIATED CAP C-TERMINAL DOMAIN-CONTAINING PROTEIN"/>
    <property type="match status" value="1"/>
</dbReference>
<dbReference type="PaxDb" id="55529-EKX41180"/>
<evidence type="ECO:0000313" key="3">
    <source>
        <dbReference type="EnsemblProtists" id="EKX41180"/>
    </source>
</evidence>
<dbReference type="eggNOG" id="ENOG502S4BV">
    <property type="taxonomic scope" value="Eukaryota"/>
</dbReference>
<reference evidence="3" key="3">
    <citation type="submission" date="2015-06" db="UniProtKB">
        <authorList>
            <consortium name="EnsemblProtists"/>
        </authorList>
    </citation>
    <scope>IDENTIFICATION</scope>
</reference>
<sequence>MASSMTFAPPPPLLLLLSSCSSPFPYKSAPSLSAKSFSQHSSAPGVTSLAMAAKSKGSSSSFKGFGSVPTELLGRTPEDSESCACCSGASYGECCKQIHDGVRWPSTPLEMIRSRYSAYAYRLPTWIMDSTHSTNPDWRSQRNKWRNELLGFCDGFDFVRLEILKEEGGQDSDEHFIEFIARLRAKEKAPENAPKGVKQTLRRVKLHGASDSSSADFRLACLICEGGWQVVLRLG</sequence>
<dbReference type="GeneID" id="17297897"/>
<dbReference type="InterPro" id="IPR032710">
    <property type="entry name" value="NTF2-like_dom_sf"/>
</dbReference>
<proteinExistence type="predicted"/>
<dbReference type="AlphaFoldDB" id="L1IZC6"/>
<evidence type="ECO:0000313" key="4">
    <source>
        <dbReference type="Proteomes" id="UP000011087"/>
    </source>
</evidence>
<dbReference type="KEGG" id="gtt:GUITHDRAFT_153879"/>
<dbReference type="HOGENOM" id="CLU_1182102_0_0_1"/>
<dbReference type="SUPFAM" id="SSF54427">
    <property type="entry name" value="NTF2-like"/>
    <property type="match status" value="1"/>
</dbReference>
<reference evidence="4" key="2">
    <citation type="submission" date="2012-11" db="EMBL/GenBank/DDBJ databases">
        <authorList>
            <person name="Kuo A."/>
            <person name="Curtis B.A."/>
            <person name="Tanifuji G."/>
            <person name="Burki F."/>
            <person name="Gruber A."/>
            <person name="Irimia M."/>
            <person name="Maruyama S."/>
            <person name="Arias M.C."/>
            <person name="Ball S.G."/>
            <person name="Gile G.H."/>
            <person name="Hirakawa Y."/>
            <person name="Hopkins J.F."/>
            <person name="Rensing S.A."/>
            <person name="Schmutz J."/>
            <person name="Symeonidi A."/>
            <person name="Elias M."/>
            <person name="Eveleigh R.J."/>
            <person name="Herman E.K."/>
            <person name="Klute M.J."/>
            <person name="Nakayama T."/>
            <person name="Obornik M."/>
            <person name="Reyes-Prieto A."/>
            <person name="Armbrust E.V."/>
            <person name="Aves S.J."/>
            <person name="Beiko R.G."/>
            <person name="Coutinho P."/>
            <person name="Dacks J.B."/>
            <person name="Durnford D.G."/>
            <person name="Fast N.M."/>
            <person name="Green B.R."/>
            <person name="Grisdale C."/>
            <person name="Hempe F."/>
            <person name="Henrissat B."/>
            <person name="Hoppner M.P."/>
            <person name="Ishida K.-I."/>
            <person name="Kim E."/>
            <person name="Koreny L."/>
            <person name="Kroth P.G."/>
            <person name="Liu Y."/>
            <person name="Malik S.-B."/>
            <person name="Maier U.G."/>
            <person name="McRose D."/>
            <person name="Mock T."/>
            <person name="Neilson J.A."/>
            <person name="Onodera N.T."/>
            <person name="Poole A.M."/>
            <person name="Pritham E.J."/>
            <person name="Richards T.A."/>
            <person name="Rocap G."/>
            <person name="Roy S.W."/>
            <person name="Sarai C."/>
            <person name="Schaack S."/>
            <person name="Shirato S."/>
            <person name="Slamovits C.H."/>
            <person name="Spencer D.F."/>
            <person name="Suzuki S."/>
            <person name="Worden A.Z."/>
            <person name="Zauner S."/>
            <person name="Barry K."/>
            <person name="Bell C."/>
            <person name="Bharti A.K."/>
            <person name="Crow J.A."/>
            <person name="Grimwood J."/>
            <person name="Kramer R."/>
            <person name="Lindquist E."/>
            <person name="Lucas S."/>
            <person name="Salamov A."/>
            <person name="McFadden G.I."/>
            <person name="Lane C.E."/>
            <person name="Keeling P.J."/>
            <person name="Gray M.W."/>
            <person name="Grigoriev I.V."/>
            <person name="Archibald J.M."/>
        </authorList>
    </citation>
    <scope>NUCLEOTIDE SEQUENCE</scope>
    <source>
        <strain evidence="4">CCMP2712</strain>
    </source>
</reference>
<keyword evidence="4" id="KW-1185">Reference proteome</keyword>
<accession>L1IZC6</accession>
<dbReference type="Proteomes" id="UP000011087">
    <property type="component" value="Unassembled WGS sequence"/>
</dbReference>
<dbReference type="EMBL" id="JH993025">
    <property type="protein sequence ID" value="EKX41180.1"/>
    <property type="molecule type" value="Genomic_DNA"/>
</dbReference>
<name>L1IZC6_GUITC</name>
<organism evidence="2">
    <name type="scientific">Guillardia theta (strain CCMP2712)</name>
    <name type="common">Cryptophyte</name>
    <dbReference type="NCBI Taxonomy" id="905079"/>
    <lineage>
        <taxon>Eukaryota</taxon>
        <taxon>Cryptophyceae</taxon>
        <taxon>Pyrenomonadales</taxon>
        <taxon>Geminigeraceae</taxon>
        <taxon>Guillardia</taxon>
    </lineage>
</organism>
<protein>
    <recommendedName>
        <fullName evidence="1">YchJ-like middle NTF2-like domain-containing protein</fullName>
    </recommendedName>
</protein>
<dbReference type="PANTHER" id="PTHR33747">
    <property type="entry name" value="UPF0225 PROTEIN SCO1677"/>
    <property type="match status" value="1"/>
</dbReference>
<evidence type="ECO:0000259" key="1">
    <source>
        <dbReference type="Pfam" id="PF17775"/>
    </source>
</evidence>
<reference evidence="2 4" key="1">
    <citation type="journal article" date="2012" name="Nature">
        <title>Algal genomes reveal evolutionary mosaicism and the fate of nucleomorphs.</title>
        <authorList>
            <consortium name="DOE Joint Genome Institute"/>
            <person name="Curtis B.A."/>
            <person name="Tanifuji G."/>
            <person name="Burki F."/>
            <person name="Gruber A."/>
            <person name="Irimia M."/>
            <person name="Maruyama S."/>
            <person name="Arias M.C."/>
            <person name="Ball S.G."/>
            <person name="Gile G.H."/>
            <person name="Hirakawa Y."/>
            <person name="Hopkins J.F."/>
            <person name="Kuo A."/>
            <person name="Rensing S.A."/>
            <person name="Schmutz J."/>
            <person name="Symeonidi A."/>
            <person name="Elias M."/>
            <person name="Eveleigh R.J."/>
            <person name="Herman E.K."/>
            <person name="Klute M.J."/>
            <person name="Nakayama T."/>
            <person name="Obornik M."/>
            <person name="Reyes-Prieto A."/>
            <person name="Armbrust E.V."/>
            <person name="Aves S.J."/>
            <person name="Beiko R.G."/>
            <person name="Coutinho P."/>
            <person name="Dacks J.B."/>
            <person name="Durnford D.G."/>
            <person name="Fast N.M."/>
            <person name="Green B.R."/>
            <person name="Grisdale C.J."/>
            <person name="Hempel F."/>
            <person name="Henrissat B."/>
            <person name="Hoppner M.P."/>
            <person name="Ishida K."/>
            <person name="Kim E."/>
            <person name="Koreny L."/>
            <person name="Kroth P.G."/>
            <person name="Liu Y."/>
            <person name="Malik S.B."/>
            <person name="Maier U.G."/>
            <person name="McRose D."/>
            <person name="Mock T."/>
            <person name="Neilson J.A."/>
            <person name="Onodera N.T."/>
            <person name="Poole A.M."/>
            <person name="Pritham E.J."/>
            <person name="Richards T.A."/>
            <person name="Rocap G."/>
            <person name="Roy S.W."/>
            <person name="Sarai C."/>
            <person name="Schaack S."/>
            <person name="Shirato S."/>
            <person name="Slamovits C.H."/>
            <person name="Spencer D.F."/>
            <person name="Suzuki S."/>
            <person name="Worden A.Z."/>
            <person name="Zauner S."/>
            <person name="Barry K."/>
            <person name="Bell C."/>
            <person name="Bharti A.K."/>
            <person name="Crow J.A."/>
            <person name="Grimwood J."/>
            <person name="Kramer R."/>
            <person name="Lindquist E."/>
            <person name="Lucas S."/>
            <person name="Salamov A."/>
            <person name="McFadden G.I."/>
            <person name="Lane C.E."/>
            <person name="Keeling P.J."/>
            <person name="Gray M.W."/>
            <person name="Grigoriev I.V."/>
            <person name="Archibald J.M."/>
        </authorList>
    </citation>
    <scope>NUCLEOTIDE SEQUENCE</scope>
    <source>
        <strain evidence="2 4">CCMP2712</strain>
    </source>
</reference>
<gene>
    <name evidence="2" type="ORF">GUITHDRAFT_153879</name>
</gene>